<feature type="region of interest" description="Disordered" evidence="1">
    <location>
        <begin position="1"/>
        <end position="48"/>
    </location>
</feature>
<accession>A0A7X1FRF3</accession>
<sequence length="238" mass="23894">MHQGNLPGDEAQRVAEDAFDAAPQPALALDEDERLPWLESADDDDEDGGIDSGKLIRFALFGVVLLGLVGGALWVFKLRAPAGDVVAEGGVIKSPGPYKTVPQDQGGKTYAGTGDSAYVVSEGKSPAPKLGDGTAPVPVPGPSLNAGANAGTAVAAPAEPAGIGVQVGAYSSLATAEAGWQRLSGNNAALKGVKHRVVEGSADIGTVYRLQAVAGDLAAANALCASLKASGIACQVKR</sequence>
<evidence type="ECO:0000313" key="5">
    <source>
        <dbReference type="Proteomes" id="UP000566813"/>
    </source>
</evidence>
<keyword evidence="2" id="KW-0472">Membrane</keyword>
<dbReference type="Pfam" id="PF05036">
    <property type="entry name" value="SPOR"/>
    <property type="match status" value="1"/>
</dbReference>
<gene>
    <name evidence="4" type="ORF">H7F51_08690</name>
</gene>
<dbReference type="InterPro" id="IPR007730">
    <property type="entry name" value="SPOR-like_dom"/>
</dbReference>
<keyword evidence="2" id="KW-0812">Transmembrane</keyword>
<reference evidence="4 5" key="1">
    <citation type="submission" date="2020-08" db="EMBL/GenBank/DDBJ databases">
        <title>The genome sequence of type strain Novosphingobium flavum NBRC 111647.</title>
        <authorList>
            <person name="Liu Y."/>
        </authorList>
    </citation>
    <scope>NUCLEOTIDE SEQUENCE [LARGE SCALE GENOMIC DNA]</scope>
    <source>
        <strain evidence="4 5">NBRC 111647</strain>
    </source>
</reference>
<dbReference type="Gene3D" id="3.30.70.1070">
    <property type="entry name" value="Sporulation related repeat"/>
    <property type="match status" value="1"/>
</dbReference>
<evidence type="ECO:0000256" key="1">
    <source>
        <dbReference type="SAM" id="MobiDB-lite"/>
    </source>
</evidence>
<dbReference type="GO" id="GO:0042834">
    <property type="term" value="F:peptidoglycan binding"/>
    <property type="evidence" value="ECO:0007669"/>
    <property type="project" value="InterPro"/>
</dbReference>
<feature type="transmembrane region" description="Helical" evidence="2">
    <location>
        <begin position="55"/>
        <end position="76"/>
    </location>
</feature>
<name>A0A7X1FRF3_9SPHN</name>
<keyword evidence="2" id="KW-1133">Transmembrane helix</keyword>
<dbReference type="PROSITE" id="PS51724">
    <property type="entry name" value="SPOR"/>
    <property type="match status" value="1"/>
</dbReference>
<proteinExistence type="predicted"/>
<dbReference type="Proteomes" id="UP000566813">
    <property type="component" value="Unassembled WGS sequence"/>
</dbReference>
<organism evidence="4 5">
    <name type="scientific">Novosphingobium flavum</name>
    <dbReference type="NCBI Taxonomy" id="1778672"/>
    <lineage>
        <taxon>Bacteria</taxon>
        <taxon>Pseudomonadati</taxon>
        <taxon>Pseudomonadota</taxon>
        <taxon>Alphaproteobacteria</taxon>
        <taxon>Sphingomonadales</taxon>
        <taxon>Sphingomonadaceae</taxon>
        <taxon>Novosphingobium</taxon>
    </lineage>
</organism>
<dbReference type="SUPFAM" id="SSF110997">
    <property type="entry name" value="Sporulation related repeat"/>
    <property type="match status" value="1"/>
</dbReference>
<evidence type="ECO:0000256" key="2">
    <source>
        <dbReference type="SAM" id="Phobius"/>
    </source>
</evidence>
<keyword evidence="5" id="KW-1185">Reference proteome</keyword>
<feature type="domain" description="SPOR" evidence="3">
    <location>
        <begin position="157"/>
        <end position="238"/>
    </location>
</feature>
<protein>
    <submittedName>
        <fullName evidence="4">SPOR domain-containing protein</fullName>
    </submittedName>
</protein>
<dbReference type="InterPro" id="IPR036680">
    <property type="entry name" value="SPOR-like_sf"/>
</dbReference>
<dbReference type="AlphaFoldDB" id="A0A7X1FRF3"/>
<evidence type="ECO:0000259" key="3">
    <source>
        <dbReference type="PROSITE" id="PS51724"/>
    </source>
</evidence>
<dbReference type="RefSeq" id="WP_185663872.1">
    <property type="nucleotide sequence ID" value="NZ_JACLAW010000006.1"/>
</dbReference>
<comment type="caution">
    <text evidence="4">The sequence shown here is derived from an EMBL/GenBank/DDBJ whole genome shotgun (WGS) entry which is preliminary data.</text>
</comment>
<evidence type="ECO:0000313" key="4">
    <source>
        <dbReference type="EMBL" id="MBC2665599.1"/>
    </source>
</evidence>
<dbReference type="EMBL" id="JACLAW010000006">
    <property type="protein sequence ID" value="MBC2665599.1"/>
    <property type="molecule type" value="Genomic_DNA"/>
</dbReference>